<reference evidence="2" key="1">
    <citation type="journal article" date="2023" name="G3 (Bethesda)">
        <title>Genome assembly and association tests identify interacting loci associated with vigor, precocity, and sex in interspecific pistachio rootstocks.</title>
        <authorList>
            <person name="Palmer W."/>
            <person name="Jacygrad E."/>
            <person name="Sagayaradj S."/>
            <person name="Cavanaugh K."/>
            <person name="Han R."/>
            <person name="Bertier L."/>
            <person name="Beede B."/>
            <person name="Kafkas S."/>
            <person name="Golino D."/>
            <person name="Preece J."/>
            <person name="Michelmore R."/>
        </authorList>
    </citation>
    <scope>NUCLEOTIDE SEQUENCE [LARGE SCALE GENOMIC DNA]</scope>
</reference>
<accession>A0ACC0ZZS8</accession>
<evidence type="ECO:0000313" key="1">
    <source>
        <dbReference type="EMBL" id="KAJ0080574.1"/>
    </source>
</evidence>
<comment type="caution">
    <text evidence="1">The sequence shown here is derived from an EMBL/GenBank/DDBJ whole genome shotgun (WGS) entry which is preliminary data.</text>
</comment>
<name>A0ACC0ZZS8_9ROSI</name>
<organism evidence="1 2">
    <name type="scientific">Pistacia atlantica</name>
    <dbReference type="NCBI Taxonomy" id="434234"/>
    <lineage>
        <taxon>Eukaryota</taxon>
        <taxon>Viridiplantae</taxon>
        <taxon>Streptophyta</taxon>
        <taxon>Embryophyta</taxon>
        <taxon>Tracheophyta</taxon>
        <taxon>Spermatophyta</taxon>
        <taxon>Magnoliopsida</taxon>
        <taxon>eudicotyledons</taxon>
        <taxon>Gunneridae</taxon>
        <taxon>Pentapetalae</taxon>
        <taxon>rosids</taxon>
        <taxon>malvids</taxon>
        <taxon>Sapindales</taxon>
        <taxon>Anacardiaceae</taxon>
        <taxon>Pistacia</taxon>
    </lineage>
</organism>
<gene>
    <name evidence="1" type="ORF">Patl1_23863</name>
</gene>
<evidence type="ECO:0000313" key="2">
    <source>
        <dbReference type="Proteomes" id="UP001164250"/>
    </source>
</evidence>
<dbReference type="EMBL" id="CM047909">
    <property type="protein sequence ID" value="KAJ0080574.1"/>
    <property type="molecule type" value="Genomic_DNA"/>
</dbReference>
<keyword evidence="2" id="KW-1185">Reference proteome</keyword>
<protein>
    <submittedName>
        <fullName evidence="1">Uncharacterized protein</fullName>
    </submittedName>
</protein>
<dbReference type="Proteomes" id="UP001164250">
    <property type="component" value="Chromosome 13"/>
</dbReference>
<proteinExistence type="predicted"/>
<sequence length="53" mass="6372">MVSYSMFDLFRQTKIHNIGATLVGVDKFGNKYYEKYGDTQHAMLFYYMKEIDY</sequence>